<keyword evidence="2" id="KW-1185">Reference proteome</keyword>
<evidence type="ECO:0000313" key="2">
    <source>
        <dbReference type="Proteomes" id="UP001227268"/>
    </source>
</evidence>
<accession>A0ACC2UY72</accession>
<protein>
    <submittedName>
        <fullName evidence="1">Uncharacterized protein</fullName>
    </submittedName>
</protein>
<gene>
    <name evidence="1" type="ORF">QFC21_007013</name>
</gene>
<proteinExistence type="predicted"/>
<organism evidence="1 2">
    <name type="scientific">Naganishia friedmannii</name>
    <dbReference type="NCBI Taxonomy" id="89922"/>
    <lineage>
        <taxon>Eukaryota</taxon>
        <taxon>Fungi</taxon>
        <taxon>Dikarya</taxon>
        <taxon>Basidiomycota</taxon>
        <taxon>Agaricomycotina</taxon>
        <taxon>Tremellomycetes</taxon>
        <taxon>Filobasidiales</taxon>
        <taxon>Filobasidiaceae</taxon>
        <taxon>Naganishia</taxon>
    </lineage>
</organism>
<name>A0ACC2UY72_9TREE</name>
<dbReference type="EMBL" id="JASBWT010000043">
    <property type="protein sequence ID" value="KAJ9092033.1"/>
    <property type="molecule type" value="Genomic_DNA"/>
</dbReference>
<comment type="caution">
    <text evidence="1">The sequence shown here is derived from an EMBL/GenBank/DDBJ whole genome shotgun (WGS) entry which is preliminary data.</text>
</comment>
<reference evidence="1" key="1">
    <citation type="submission" date="2023-04" db="EMBL/GenBank/DDBJ databases">
        <title>Draft Genome sequencing of Naganishia species isolated from polar environments using Oxford Nanopore Technology.</title>
        <authorList>
            <person name="Leo P."/>
            <person name="Venkateswaran K."/>
        </authorList>
    </citation>
    <scope>NUCLEOTIDE SEQUENCE</scope>
    <source>
        <strain evidence="1">MNA-CCFEE 5423</strain>
    </source>
</reference>
<evidence type="ECO:0000313" key="1">
    <source>
        <dbReference type="EMBL" id="KAJ9092033.1"/>
    </source>
</evidence>
<sequence>MLLNCLARPAARVLRQQLATLTLKPATIQPAVRALLGTNLVAQPHSTLRTFTTTPNRSAESRPKNDDIPFETVQLVSSEDNTLGPPEPLRGILSRFSTKTHTISLVSSSPPIVRVHAKSEIQKADRAAKDKAKARRKTKQETSELQVTWESATGDLQHKLNQAKQILMHGDRLDLVFTSRAKNASPAPQYEGKKLKRAQETILGMFTTELAELASKRKEDVVASGGAMVTMYYEPHNDLRQQALDKAEEAAEHKAREKQAKKEERRIKEEERRKKAQLEEEERRRRLGIL</sequence>
<dbReference type="Proteomes" id="UP001227268">
    <property type="component" value="Unassembled WGS sequence"/>
</dbReference>